<proteinExistence type="predicted"/>
<reference evidence="2" key="1">
    <citation type="journal article" date="2015" name="Nature">
        <title>Complex archaea that bridge the gap between prokaryotes and eukaryotes.</title>
        <authorList>
            <person name="Spang A."/>
            <person name="Saw J.H."/>
            <person name="Jorgensen S.L."/>
            <person name="Zaremba-Niedzwiedzka K."/>
            <person name="Martijn J."/>
            <person name="Lind A.E."/>
            <person name="van Eijk R."/>
            <person name="Schleper C."/>
            <person name="Guy L."/>
            <person name="Ettema T.J."/>
        </authorList>
    </citation>
    <scope>NUCLEOTIDE SEQUENCE</scope>
</reference>
<keyword evidence="1" id="KW-0472">Membrane</keyword>
<feature type="non-terminal residue" evidence="2">
    <location>
        <position position="92"/>
    </location>
</feature>
<dbReference type="AlphaFoldDB" id="A0A0F9EKV2"/>
<sequence length="92" mass="10260">MKKKEKWIIILVLIVGSFGMGTFVMSTFNVQPLTITDVSTPTLATTVPAPTLDPIIPNPNIDGIVIVRWTRTVQFDMFRNGYEVYRSTNNGA</sequence>
<comment type="caution">
    <text evidence="2">The sequence shown here is derived from an EMBL/GenBank/DDBJ whole genome shotgun (WGS) entry which is preliminary data.</text>
</comment>
<keyword evidence="1" id="KW-0812">Transmembrane</keyword>
<evidence type="ECO:0000256" key="1">
    <source>
        <dbReference type="SAM" id="Phobius"/>
    </source>
</evidence>
<dbReference type="EMBL" id="LAZR01024579">
    <property type="protein sequence ID" value="KKL74664.1"/>
    <property type="molecule type" value="Genomic_DNA"/>
</dbReference>
<evidence type="ECO:0000313" key="2">
    <source>
        <dbReference type="EMBL" id="KKL74664.1"/>
    </source>
</evidence>
<organism evidence="2">
    <name type="scientific">marine sediment metagenome</name>
    <dbReference type="NCBI Taxonomy" id="412755"/>
    <lineage>
        <taxon>unclassified sequences</taxon>
        <taxon>metagenomes</taxon>
        <taxon>ecological metagenomes</taxon>
    </lineage>
</organism>
<accession>A0A0F9EKV2</accession>
<feature type="transmembrane region" description="Helical" evidence="1">
    <location>
        <begin position="7"/>
        <end position="28"/>
    </location>
</feature>
<keyword evidence="1" id="KW-1133">Transmembrane helix</keyword>
<gene>
    <name evidence="2" type="ORF">LCGC14_2062610</name>
</gene>
<protein>
    <submittedName>
        <fullName evidence="2">Uncharacterized protein</fullName>
    </submittedName>
</protein>
<name>A0A0F9EKV2_9ZZZZ</name>